<organism evidence="1 2">
    <name type="scientific">Racocetra persica</name>
    <dbReference type="NCBI Taxonomy" id="160502"/>
    <lineage>
        <taxon>Eukaryota</taxon>
        <taxon>Fungi</taxon>
        <taxon>Fungi incertae sedis</taxon>
        <taxon>Mucoromycota</taxon>
        <taxon>Glomeromycotina</taxon>
        <taxon>Glomeromycetes</taxon>
        <taxon>Diversisporales</taxon>
        <taxon>Gigasporaceae</taxon>
        <taxon>Racocetra</taxon>
    </lineage>
</organism>
<dbReference type="EMBL" id="CAJVQC010010235">
    <property type="protein sequence ID" value="CAG8614128.1"/>
    <property type="molecule type" value="Genomic_DNA"/>
</dbReference>
<keyword evidence="2" id="KW-1185">Reference proteome</keyword>
<evidence type="ECO:0000313" key="2">
    <source>
        <dbReference type="Proteomes" id="UP000789920"/>
    </source>
</evidence>
<gene>
    <name evidence="1" type="ORF">RPERSI_LOCUS6428</name>
</gene>
<dbReference type="Proteomes" id="UP000789920">
    <property type="component" value="Unassembled WGS sequence"/>
</dbReference>
<accession>A0ACA9N2P2</accession>
<feature type="non-terminal residue" evidence="1">
    <location>
        <position position="510"/>
    </location>
</feature>
<feature type="non-terminal residue" evidence="1">
    <location>
        <position position="1"/>
    </location>
</feature>
<evidence type="ECO:0000313" key="1">
    <source>
        <dbReference type="EMBL" id="CAG8614128.1"/>
    </source>
</evidence>
<protein>
    <submittedName>
        <fullName evidence="1">5438_t:CDS:1</fullName>
    </submittedName>
</protein>
<name>A0ACA9N2P2_9GLOM</name>
<comment type="caution">
    <text evidence="1">The sequence shown here is derived from an EMBL/GenBank/DDBJ whole genome shotgun (WGS) entry which is preliminary data.</text>
</comment>
<proteinExistence type="predicted"/>
<reference evidence="1" key="1">
    <citation type="submission" date="2021-06" db="EMBL/GenBank/DDBJ databases">
        <authorList>
            <person name="Kallberg Y."/>
            <person name="Tangrot J."/>
            <person name="Rosling A."/>
        </authorList>
    </citation>
    <scope>NUCLEOTIDE SEQUENCE</scope>
    <source>
        <strain evidence="1">MA461A</strain>
    </source>
</reference>
<sequence>MANMQIDLEHEIFTQQSFEKHHAFTNQLITLSDFLKGLQLGPELNSLLERFIVNLKEPLESQKLLLQHEQGFLQAQEQRPSSFQNQLTEVQQLSQLYGLSQQLQQYVKQFQQQHLQYSPLPNRQELLQRQIYLLDSLQRFTTEYQNFLTSDYKHIQHQQIVVESLNQFQSNIREYREYLIGHQQILQHKQGLLQKPVHDSIVKLCLDFGNKCIISKEIYNEFLLKYQRSGFLIMHSPMIDDNHMNNNNSEQSDALENKCIELEKKCEELQSNICDLESKNNESIKLHLDQIEELKRNYSALQEKYIELERQNNELQNKELEESKNSMWNNFNIFDGKPNKSKKTTNNSERHKFQNLDNIHKKPEININQELQKAQNFEEICKNLQIRNQTLESSHQTLQTNYQKLDTKCQTFVTNHQTLKTEYDNLQRKYQNLGNEYRTLESKFKNNDKRLSTNLKLINDLTKTNEDLKKEATKYQSALGDATSFHLGYQDSDSAGQLSKDILDLHNILD</sequence>